<dbReference type="Proteomes" id="UP000664940">
    <property type="component" value="Unassembled WGS sequence"/>
</dbReference>
<comment type="caution">
    <text evidence="2">The sequence shown here is derived from an EMBL/GenBank/DDBJ whole genome shotgun (WGS) entry which is preliminary data.</text>
</comment>
<evidence type="ECO:0000256" key="1">
    <source>
        <dbReference type="SAM" id="MobiDB-lite"/>
    </source>
</evidence>
<feature type="region of interest" description="Disordered" evidence="1">
    <location>
        <begin position="116"/>
        <end position="154"/>
    </location>
</feature>
<reference evidence="2 3" key="1">
    <citation type="journal article" date="2020" name="Nature">
        <title>Six reference-quality genomes reveal evolution of bat adaptations.</title>
        <authorList>
            <person name="Jebb D."/>
            <person name="Huang Z."/>
            <person name="Pippel M."/>
            <person name="Hughes G.M."/>
            <person name="Lavrichenko K."/>
            <person name="Devanna P."/>
            <person name="Winkler S."/>
            <person name="Jermiin L.S."/>
            <person name="Skirmuntt E.C."/>
            <person name="Katzourakis A."/>
            <person name="Burkitt-Gray L."/>
            <person name="Ray D.A."/>
            <person name="Sullivan K.A.M."/>
            <person name="Roscito J.G."/>
            <person name="Kirilenko B.M."/>
            <person name="Davalos L.M."/>
            <person name="Corthals A.P."/>
            <person name="Power M.L."/>
            <person name="Jones G."/>
            <person name="Ransome R.D."/>
            <person name="Dechmann D.K.N."/>
            <person name="Locatelli A.G."/>
            <person name="Puechmaille S.J."/>
            <person name="Fedrigo O."/>
            <person name="Jarvis E.D."/>
            <person name="Hiller M."/>
            <person name="Vernes S.C."/>
            <person name="Myers E.W."/>
            <person name="Teeling E.C."/>
        </authorList>
    </citation>
    <scope>NUCLEOTIDE SEQUENCE [LARGE SCALE GENOMIC DNA]</scope>
    <source>
        <strain evidence="2">Bat1K_MPI-CBG_1</strain>
    </source>
</reference>
<protein>
    <submittedName>
        <fullName evidence="2">Uncharacterized protein</fullName>
    </submittedName>
</protein>
<proteinExistence type="predicted"/>
<gene>
    <name evidence="2" type="ORF">HJG60_012062</name>
</gene>
<dbReference type="EMBL" id="JABVXQ010000008">
    <property type="protein sequence ID" value="KAF6095090.1"/>
    <property type="molecule type" value="Genomic_DNA"/>
</dbReference>
<feature type="region of interest" description="Disordered" evidence="1">
    <location>
        <begin position="41"/>
        <end position="60"/>
    </location>
</feature>
<accession>A0A833ZPG3</accession>
<organism evidence="2 3">
    <name type="scientific">Phyllostomus discolor</name>
    <name type="common">pale spear-nosed bat</name>
    <dbReference type="NCBI Taxonomy" id="89673"/>
    <lineage>
        <taxon>Eukaryota</taxon>
        <taxon>Metazoa</taxon>
        <taxon>Chordata</taxon>
        <taxon>Craniata</taxon>
        <taxon>Vertebrata</taxon>
        <taxon>Euteleostomi</taxon>
        <taxon>Mammalia</taxon>
        <taxon>Eutheria</taxon>
        <taxon>Laurasiatheria</taxon>
        <taxon>Chiroptera</taxon>
        <taxon>Yangochiroptera</taxon>
        <taxon>Phyllostomidae</taxon>
        <taxon>Phyllostominae</taxon>
        <taxon>Phyllostomus</taxon>
    </lineage>
</organism>
<evidence type="ECO:0000313" key="2">
    <source>
        <dbReference type="EMBL" id="KAF6095090.1"/>
    </source>
</evidence>
<evidence type="ECO:0000313" key="3">
    <source>
        <dbReference type="Proteomes" id="UP000664940"/>
    </source>
</evidence>
<sequence>MLSLRTCLPRFKNTKQNRERKSKPSPLYLFHLFFECQPPVPPQEEQHPLKQPSPPANRATEKLGSGGVGNWLCPFCKGMKPQREPQDIGIFQQNRKHCLAFLCVIPLPDTCPLKGAPQQPQRAASQLVVMRSTSPRPLPPPVMQPGTGNPACRQQSVASPKGVLVLSCALGAVSSSLHSGNRAATRLSGKEVLGFQAVGVVETPSRSSR</sequence>
<dbReference type="AlphaFoldDB" id="A0A833ZPG3"/>
<name>A0A833ZPG3_9CHIR</name>